<dbReference type="InterPro" id="IPR003495">
    <property type="entry name" value="CobW/HypB/UreG_nucleotide-bd"/>
</dbReference>
<evidence type="ECO:0000256" key="4">
    <source>
        <dbReference type="ARBA" id="ARBA00034320"/>
    </source>
</evidence>
<comment type="function">
    <text evidence="5">Zinc chaperone that directly transfers zinc cofactor to target proteins, thereby activating them. Zinc is transferred from the CXCC motif in the GTPase domain to the zinc binding site in target proteins in a process requiring GTP hydrolysis.</text>
</comment>
<dbReference type="EMBL" id="JACHFR010000004">
    <property type="protein sequence ID" value="MBB5219792.1"/>
    <property type="molecule type" value="Genomic_DNA"/>
</dbReference>
<dbReference type="InterPro" id="IPR011629">
    <property type="entry name" value="CobW-like_C"/>
</dbReference>
<evidence type="ECO:0000256" key="1">
    <source>
        <dbReference type="ARBA" id="ARBA00022741"/>
    </source>
</evidence>
<dbReference type="PANTHER" id="PTHR43603">
    <property type="entry name" value="COBW DOMAIN-CONTAINING PROTEIN DDB_G0274527"/>
    <property type="match status" value="1"/>
</dbReference>
<dbReference type="InterPro" id="IPR051927">
    <property type="entry name" value="Zn_Chap_cDPG_Synth"/>
</dbReference>
<comment type="caution">
    <text evidence="8">The sequence shown here is derived from an EMBL/GenBank/DDBJ whole genome shotgun (WGS) entry which is preliminary data.</text>
</comment>
<dbReference type="InterPro" id="IPR027417">
    <property type="entry name" value="P-loop_NTPase"/>
</dbReference>
<gene>
    <name evidence="8" type="ORF">HNP77_002181</name>
</gene>
<evidence type="ECO:0000256" key="3">
    <source>
        <dbReference type="ARBA" id="ARBA00023186"/>
    </source>
</evidence>
<dbReference type="Proteomes" id="UP000578697">
    <property type="component" value="Unassembled WGS sequence"/>
</dbReference>
<sequence length="370" mass="42356">MTKKPVTLITGYLGSGKTTLLNEILRQEKRRVALIVNDMGSINIDAAIIKKNGSAVAQSEMYEMQNGCICCTLREEFLKQVEKISDNDKIESVFVEASGISDPGAIAASFLAYEDAQPDTNVYLSNIVTVVDADRIYREFMTDLRNYEEKDENNLASNDITTLIVDQIEFCNTIILNKTDLLNEKQIEEVIKIIRNFQQKAEIIKTTQGKVEIDRITSDQKFNYEMVDSSSAIQKAINSLTDSNRGFTDEYGISSFSYEHKRPFDQKKFMKFINEDFPKELIRAKGYIWFKDRPEDVLLFEQAGRNSSVMAVAYWVAALDKATQKECLEDDEELRNSWDKEYGDRINQIVFIGKNYDKSKILSRLEQCLA</sequence>
<organism evidence="8 9">
    <name type="scientific">Treponema rectale</name>
    <dbReference type="NCBI Taxonomy" id="744512"/>
    <lineage>
        <taxon>Bacteria</taxon>
        <taxon>Pseudomonadati</taxon>
        <taxon>Spirochaetota</taxon>
        <taxon>Spirochaetia</taxon>
        <taxon>Spirochaetales</taxon>
        <taxon>Treponemataceae</taxon>
        <taxon>Treponema</taxon>
    </lineage>
</organism>
<dbReference type="GO" id="GO:0000166">
    <property type="term" value="F:nucleotide binding"/>
    <property type="evidence" value="ECO:0007669"/>
    <property type="project" value="UniProtKB-KW"/>
</dbReference>
<evidence type="ECO:0000259" key="7">
    <source>
        <dbReference type="SMART" id="SM00833"/>
    </source>
</evidence>
<dbReference type="Pfam" id="PF02492">
    <property type="entry name" value="cobW"/>
    <property type="match status" value="1"/>
</dbReference>
<dbReference type="Pfam" id="PF07683">
    <property type="entry name" value="CobW_C"/>
    <property type="match status" value="1"/>
</dbReference>
<dbReference type="CDD" id="cd03112">
    <property type="entry name" value="CobW-like"/>
    <property type="match status" value="1"/>
</dbReference>
<proteinExistence type="inferred from homology"/>
<dbReference type="RefSeq" id="WP_184653269.1">
    <property type="nucleotide sequence ID" value="NZ_JACHFR010000004.1"/>
</dbReference>
<evidence type="ECO:0000313" key="8">
    <source>
        <dbReference type="EMBL" id="MBB5219792.1"/>
    </source>
</evidence>
<dbReference type="Gene3D" id="3.40.50.300">
    <property type="entry name" value="P-loop containing nucleotide triphosphate hydrolases"/>
    <property type="match status" value="1"/>
</dbReference>
<feature type="domain" description="CobW C-terminal" evidence="7">
    <location>
        <begin position="253"/>
        <end position="369"/>
    </location>
</feature>
<dbReference type="PANTHER" id="PTHR43603:SF1">
    <property type="entry name" value="ZINC-REGULATED GTPASE METALLOPROTEIN ACTIVATOR 1"/>
    <property type="match status" value="1"/>
</dbReference>
<reference evidence="8 9" key="1">
    <citation type="submission" date="2020-08" db="EMBL/GenBank/DDBJ databases">
        <title>Genomic Encyclopedia of Type Strains, Phase IV (KMG-IV): sequencing the most valuable type-strain genomes for metagenomic binning, comparative biology and taxonomic classification.</title>
        <authorList>
            <person name="Goeker M."/>
        </authorList>
    </citation>
    <scope>NUCLEOTIDE SEQUENCE [LARGE SCALE GENOMIC DNA]</scope>
    <source>
        <strain evidence="8 9">DSM 103679</strain>
    </source>
</reference>
<keyword evidence="9" id="KW-1185">Reference proteome</keyword>
<name>A0A840SKC4_9SPIR</name>
<dbReference type="SMART" id="SM00833">
    <property type="entry name" value="CobW_C"/>
    <property type="match status" value="1"/>
</dbReference>
<evidence type="ECO:0000256" key="6">
    <source>
        <dbReference type="ARBA" id="ARBA00049117"/>
    </source>
</evidence>
<keyword evidence="3" id="KW-0143">Chaperone</keyword>
<dbReference type="SUPFAM" id="SSF52540">
    <property type="entry name" value="P-loop containing nucleoside triphosphate hydrolases"/>
    <property type="match status" value="1"/>
</dbReference>
<evidence type="ECO:0000256" key="2">
    <source>
        <dbReference type="ARBA" id="ARBA00022801"/>
    </source>
</evidence>
<dbReference type="AlphaFoldDB" id="A0A840SKC4"/>
<accession>A0A840SKC4</accession>
<keyword evidence="2" id="KW-0378">Hydrolase</keyword>
<dbReference type="InterPro" id="IPR036627">
    <property type="entry name" value="CobW-likC_sf"/>
</dbReference>
<comment type="catalytic activity">
    <reaction evidence="6">
        <text>GTP + H2O = GDP + phosphate + H(+)</text>
        <dbReference type="Rhea" id="RHEA:19669"/>
        <dbReference type="ChEBI" id="CHEBI:15377"/>
        <dbReference type="ChEBI" id="CHEBI:15378"/>
        <dbReference type="ChEBI" id="CHEBI:37565"/>
        <dbReference type="ChEBI" id="CHEBI:43474"/>
        <dbReference type="ChEBI" id="CHEBI:58189"/>
    </reaction>
    <physiologicalReaction direction="left-to-right" evidence="6">
        <dbReference type="Rhea" id="RHEA:19670"/>
    </physiologicalReaction>
</comment>
<evidence type="ECO:0000256" key="5">
    <source>
        <dbReference type="ARBA" id="ARBA00045658"/>
    </source>
</evidence>
<keyword evidence="1" id="KW-0547">Nucleotide-binding</keyword>
<evidence type="ECO:0000313" key="9">
    <source>
        <dbReference type="Proteomes" id="UP000578697"/>
    </source>
</evidence>
<protein>
    <submittedName>
        <fullName evidence="8">G3E family GTPase</fullName>
    </submittedName>
</protein>
<comment type="similarity">
    <text evidence="4">Belongs to the SIMIBI class G3E GTPase family. ZNG1 subfamily.</text>
</comment>
<dbReference type="Gene3D" id="3.30.1220.10">
    <property type="entry name" value="CobW-like, C-terminal domain"/>
    <property type="match status" value="1"/>
</dbReference>
<dbReference type="GO" id="GO:0016787">
    <property type="term" value="F:hydrolase activity"/>
    <property type="evidence" value="ECO:0007669"/>
    <property type="project" value="UniProtKB-KW"/>
</dbReference>